<evidence type="ECO:0000256" key="5">
    <source>
        <dbReference type="SAM" id="Phobius"/>
    </source>
</evidence>
<dbReference type="InterPro" id="IPR004752">
    <property type="entry name" value="AmpG_permease/AT-1"/>
</dbReference>
<protein>
    <submittedName>
        <fullName evidence="6">Acetyl-coenzyme A transporter 1-like</fullName>
    </submittedName>
</protein>
<keyword evidence="7" id="KW-1185">Reference proteome</keyword>
<comment type="caution">
    <text evidence="6">The sequence shown here is derived from an EMBL/GenBank/DDBJ whole genome shotgun (WGS) entry which is preliminary data.</text>
</comment>
<dbReference type="EMBL" id="REGN01006146">
    <property type="protein sequence ID" value="RNA10634.1"/>
    <property type="molecule type" value="Genomic_DNA"/>
</dbReference>
<keyword evidence="3 5" id="KW-1133">Transmembrane helix</keyword>
<keyword evidence="2 5" id="KW-0812">Transmembrane</keyword>
<dbReference type="Proteomes" id="UP000276133">
    <property type="component" value="Unassembled WGS sequence"/>
</dbReference>
<dbReference type="AlphaFoldDB" id="A0A3M7QHL6"/>
<dbReference type="GO" id="GO:0016020">
    <property type="term" value="C:membrane"/>
    <property type="evidence" value="ECO:0007669"/>
    <property type="project" value="UniProtKB-SubCell"/>
</dbReference>
<feature type="transmembrane region" description="Helical" evidence="5">
    <location>
        <begin position="178"/>
        <end position="195"/>
    </location>
</feature>
<evidence type="ECO:0000313" key="7">
    <source>
        <dbReference type="Proteomes" id="UP000276133"/>
    </source>
</evidence>
<dbReference type="Pfam" id="PF13000">
    <property type="entry name" value="Acatn"/>
    <property type="match status" value="1"/>
</dbReference>
<evidence type="ECO:0000256" key="4">
    <source>
        <dbReference type="ARBA" id="ARBA00023136"/>
    </source>
</evidence>
<dbReference type="InterPro" id="IPR036259">
    <property type="entry name" value="MFS_trans_sf"/>
</dbReference>
<reference evidence="6 7" key="1">
    <citation type="journal article" date="2018" name="Sci. Rep.">
        <title>Genomic signatures of local adaptation to the degree of environmental predictability in rotifers.</title>
        <authorList>
            <person name="Franch-Gras L."/>
            <person name="Hahn C."/>
            <person name="Garcia-Roger E.M."/>
            <person name="Carmona M.J."/>
            <person name="Serra M."/>
            <person name="Gomez A."/>
        </authorList>
    </citation>
    <scope>NUCLEOTIDE SEQUENCE [LARGE SCALE GENOMIC DNA]</scope>
    <source>
        <strain evidence="6">HYR1</strain>
    </source>
</reference>
<feature type="transmembrane region" description="Helical" evidence="5">
    <location>
        <begin position="78"/>
        <end position="102"/>
    </location>
</feature>
<dbReference type="SUPFAM" id="SSF103473">
    <property type="entry name" value="MFS general substrate transporter"/>
    <property type="match status" value="1"/>
</dbReference>
<dbReference type="InterPro" id="IPR024371">
    <property type="entry name" value="AcetylCoA_trans_1-like"/>
</dbReference>
<dbReference type="GO" id="GO:0035348">
    <property type="term" value="P:acetyl-CoA transmembrane transport"/>
    <property type="evidence" value="ECO:0007669"/>
    <property type="project" value="InterPro"/>
</dbReference>
<proteinExistence type="predicted"/>
<keyword evidence="4 5" id="KW-0472">Membrane</keyword>
<evidence type="ECO:0000256" key="3">
    <source>
        <dbReference type="ARBA" id="ARBA00022989"/>
    </source>
</evidence>
<dbReference type="OrthoDB" id="6415790at2759"/>
<dbReference type="PANTHER" id="PTHR12778">
    <property type="entry name" value="SOLUTE CARRIER FAMILY 33 ACETYL-COA TRANSPORTER -RELATED"/>
    <property type="match status" value="1"/>
</dbReference>
<evidence type="ECO:0000256" key="2">
    <source>
        <dbReference type="ARBA" id="ARBA00022692"/>
    </source>
</evidence>
<evidence type="ECO:0000256" key="1">
    <source>
        <dbReference type="ARBA" id="ARBA00004141"/>
    </source>
</evidence>
<evidence type="ECO:0000313" key="6">
    <source>
        <dbReference type="EMBL" id="RNA10634.1"/>
    </source>
</evidence>
<dbReference type="STRING" id="10195.A0A3M7QHL6"/>
<dbReference type="GO" id="GO:0008521">
    <property type="term" value="F:acetyl-CoA transmembrane transporter activity"/>
    <property type="evidence" value="ECO:0007669"/>
    <property type="project" value="InterPro"/>
</dbReference>
<sequence>MDCDVLDELKQNLCRKDCGDVKKTNYGKSFISSVEPLTGNEDDAEECSPERMEFHDNEIKSNNPSLMKRIKDLDLKTVSFLIFLYILQGIPVGISTAIPLILSTKKSSYSHQGIYSFTRWPFSVRILWAPIIDRVFINKIGRRKTWIFICQSLSGILMLATAKLVQEITNFERTNTENSIYILTAIFTILVLFSATNDITLDAWSIDLLLE</sequence>
<gene>
    <name evidence="6" type="ORF">BpHYR1_019334</name>
</gene>
<dbReference type="PANTHER" id="PTHR12778:SF9">
    <property type="entry name" value="ACETYL-COENZYME A TRANSPORTER 1"/>
    <property type="match status" value="1"/>
</dbReference>
<accession>A0A3M7QHL6</accession>
<name>A0A3M7QHL6_BRAPC</name>
<comment type="subcellular location">
    <subcellularLocation>
        <location evidence="1">Membrane</location>
        <topology evidence="1">Multi-pass membrane protein</topology>
    </subcellularLocation>
</comment>
<organism evidence="6 7">
    <name type="scientific">Brachionus plicatilis</name>
    <name type="common">Marine rotifer</name>
    <name type="synonym">Brachionus muelleri</name>
    <dbReference type="NCBI Taxonomy" id="10195"/>
    <lineage>
        <taxon>Eukaryota</taxon>
        <taxon>Metazoa</taxon>
        <taxon>Spiralia</taxon>
        <taxon>Gnathifera</taxon>
        <taxon>Rotifera</taxon>
        <taxon>Eurotatoria</taxon>
        <taxon>Monogononta</taxon>
        <taxon>Pseudotrocha</taxon>
        <taxon>Ploima</taxon>
        <taxon>Brachionidae</taxon>
        <taxon>Brachionus</taxon>
    </lineage>
</organism>